<evidence type="ECO:0000313" key="1">
    <source>
        <dbReference type="EMBL" id="ANE51013.1"/>
    </source>
</evidence>
<dbReference type="EMBL" id="CP011390">
    <property type="protein sequence ID" value="ANE51013.1"/>
    <property type="molecule type" value="Genomic_DNA"/>
</dbReference>
<name>A0A172TW26_9BACT</name>
<organism evidence="1 2">
    <name type="scientific">Flavisolibacter tropicus</name>
    <dbReference type="NCBI Taxonomy" id="1492898"/>
    <lineage>
        <taxon>Bacteria</taxon>
        <taxon>Pseudomonadati</taxon>
        <taxon>Bacteroidota</taxon>
        <taxon>Chitinophagia</taxon>
        <taxon>Chitinophagales</taxon>
        <taxon>Chitinophagaceae</taxon>
        <taxon>Flavisolibacter</taxon>
    </lineage>
</organism>
<evidence type="ECO:0000313" key="2">
    <source>
        <dbReference type="Proteomes" id="UP000077177"/>
    </source>
</evidence>
<dbReference type="RefSeq" id="WP_066404577.1">
    <property type="nucleotide sequence ID" value="NZ_CP011390.1"/>
</dbReference>
<dbReference type="Pfam" id="PF19781">
    <property type="entry name" value="DUF6266"/>
    <property type="match status" value="1"/>
</dbReference>
<protein>
    <submittedName>
        <fullName evidence="1">Uncharacterized protein</fullName>
    </submittedName>
</protein>
<gene>
    <name evidence="1" type="ORF">SY85_11365</name>
</gene>
<keyword evidence="2" id="KW-1185">Reference proteome</keyword>
<reference evidence="1 2" key="2">
    <citation type="journal article" date="2016" name="Int. J. Syst. Evol. Microbiol.">
        <title>Flavisolibacter tropicus sp. nov., isolated from tropical soil.</title>
        <authorList>
            <person name="Lee J.J."/>
            <person name="Kang M.S."/>
            <person name="Kim G.S."/>
            <person name="Lee C.S."/>
            <person name="Lim S."/>
            <person name="Lee J."/>
            <person name="Roh S.H."/>
            <person name="Kang H."/>
            <person name="Ha J.M."/>
            <person name="Bae S."/>
            <person name="Jung H.Y."/>
            <person name="Kim M.K."/>
        </authorList>
    </citation>
    <scope>NUCLEOTIDE SEQUENCE [LARGE SCALE GENOMIC DNA]</scope>
    <source>
        <strain evidence="1 2">LCS9</strain>
    </source>
</reference>
<dbReference type="OrthoDB" id="665435at2"/>
<reference evidence="2" key="1">
    <citation type="submission" date="2015-01" db="EMBL/GenBank/DDBJ databases">
        <title>Flavisolibacter sp./LCS9/ whole genome sequencing.</title>
        <authorList>
            <person name="Kim M.K."/>
            <person name="Srinivasan S."/>
            <person name="Lee J.-J."/>
        </authorList>
    </citation>
    <scope>NUCLEOTIDE SEQUENCE [LARGE SCALE GENOMIC DNA]</scope>
    <source>
        <strain evidence="2">LCS9</strain>
    </source>
</reference>
<dbReference type="Proteomes" id="UP000077177">
    <property type="component" value="Chromosome"/>
</dbReference>
<proteinExistence type="predicted"/>
<dbReference type="KEGG" id="fla:SY85_11365"/>
<sequence>MAKLPQGIMGPLVGTAGPITGYLRLGIPVVRSKTRPNSFKPTAARTAQQRKLQLVLPFIKSFTGTGFLKKSFPIGTEGSTGYNRALSQTMNGALVGSDPDLLLAYPLVLVSRGSLPKAAAPTVIVEADGNLRFRWEDNSTTGKAKATDMVLLVAYFPDLEQVICSTEAAYRSEGEALLQTNNLRGQKAETWMGFINEDATDASDSVYTGTVLL</sequence>
<accession>A0A172TW26</accession>
<dbReference type="InterPro" id="IPR046233">
    <property type="entry name" value="DUF6266"/>
</dbReference>
<dbReference type="AlphaFoldDB" id="A0A172TW26"/>